<comment type="similarity">
    <text evidence="1">Belongs to the peptidase A31 family.</text>
</comment>
<dbReference type="GO" id="GO:0016485">
    <property type="term" value="P:protein processing"/>
    <property type="evidence" value="ECO:0007669"/>
    <property type="project" value="TreeGrafter"/>
</dbReference>
<gene>
    <name evidence="5" type="ORF">K8I29_05860</name>
</gene>
<dbReference type="PANTHER" id="PTHR30302">
    <property type="entry name" value="HYDROGENASE 1 MATURATION PROTEASE"/>
    <property type="match status" value="1"/>
</dbReference>
<organism evidence="5 6">
    <name type="scientific">Candidatus Nitrobium versatile</name>
    <dbReference type="NCBI Taxonomy" id="2884831"/>
    <lineage>
        <taxon>Bacteria</taxon>
        <taxon>Pseudomonadati</taxon>
        <taxon>Nitrospirota</taxon>
        <taxon>Nitrospiria</taxon>
        <taxon>Nitrospirales</taxon>
        <taxon>Nitrospiraceae</taxon>
        <taxon>Candidatus Nitrobium</taxon>
    </lineage>
</organism>
<evidence type="ECO:0000256" key="2">
    <source>
        <dbReference type="ARBA" id="ARBA00022670"/>
    </source>
</evidence>
<sequence>MRTIVIGLGNPLLSDDSVGIKAVRAVRELLDGQNRGDIDVIELYAGGIRLMDALRGYDRAVLIDAMVTGTVEPGTVRRLSPSDLLSTKNSLSVHDMDLPTALELGRMLGIPLPSEIVIWGIEAKEVETFGEELTEEVAGALPRVVDRICGELDTNAAQ</sequence>
<evidence type="ECO:0000313" key="5">
    <source>
        <dbReference type="EMBL" id="MBZ0155727.1"/>
    </source>
</evidence>
<dbReference type="AlphaFoldDB" id="A0A953J6V9"/>
<dbReference type="PRINTS" id="PR00446">
    <property type="entry name" value="HYDRGNUPTAKE"/>
</dbReference>
<dbReference type="InterPro" id="IPR023430">
    <property type="entry name" value="Pept_HybD-like_dom_sf"/>
</dbReference>
<evidence type="ECO:0000313" key="6">
    <source>
        <dbReference type="Proteomes" id="UP000705867"/>
    </source>
</evidence>
<accession>A0A953J6V9</accession>
<dbReference type="GO" id="GO:0004190">
    <property type="term" value="F:aspartic-type endopeptidase activity"/>
    <property type="evidence" value="ECO:0007669"/>
    <property type="project" value="UniProtKB-KW"/>
</dbReference>
<comment type="caution">
    <text evidence="5">The sequence shown here is derived from an EMBL/GenBank/DDBJ whole genome shotgun (WGS) entry which is preliminary data.</text>
</comment>
<dbReference type="PANTHER" id="PTHR30302:SF1">
    <property type="entry name" value="HYDROGENASE 2 MATURATION PROTEASE"/>
    <property type="match status" value="1"/>
</dbReference>
<dbReference type="NCBIfam" id="TIGR00072">
    <property type="entry name" value="hydrog_prot"/>
    <property type="match status" value="1"/>
</dbReference>
<dbReference type="InterPro" id="IPR000671">
    <property type="entry name" value="Peptidase_A31"/>
</dbReference>
<name>A0A953J6V9_9BACT</name>
<keyword evidence="2 5" id="KW-0645">Protease</keyword>
<evidence type="ECO:0000256" key="3">
    <source>
        <dbReference type="ARBA" id="ARBA00022750"/>
    </source>
</evidence>
<dbReference type="Proteomes" id="UP000705867">
    <property type="component" value="Unassembled WGS sequence"/>
</dbReference>
<reference evidence="5" key="1">
    <citation type="journal article" date="2021" name="bioRxiv">
        <title>Unraveling nitrogen, sulfur and carbon metabolic pathways and microbial community transcriptional responses to substrate deprivation and toxicity stresses in a bioreactor mimicking anoxic brackish coastal sediment conditions.</title>
        <authorList>
            <person name="Martins P.D."/>
            <person name="Echeveste M.J."/>
            <person name="Arshad A."/>
            <person name="Kurth J."/>
            <person name="Ouboter H."/>
            <person name="Jetten M.S.M."/>
            <person name="Welte C.U."/>
        </authorList>
    </citation>
    <scope>NUCLEOTIDE SEQUENCE</scope>
    <source>
        <strain evidence="5">MAG_39</strain>
    </source>
</reference>
<dbReference type="Pfam" id="PF01750">
    <property type="entry name" value="HycI"/>
    <property type="match status" value="1"/>
</dbReference>
<dbReference type="EMBL" id="JAIOIV010000043">
    <property type="protein sequence ID" value="MBZ0155727.1"/>
    <property type="molecule type" value="Genomic_DNA"/>
</dbReference>
<dbReference type="Gene3D" id="3.40.50.1450">
    <property type="entry name" value="HybD-like"/>
    <property type="match status" value="1"/>
</dbReference>
<evidence type="ECO:0000256" key="4">
    <source>
        <dbReference type="ARBA" id="ARBA00022801"/>
    </source>
</evidence>
<dbReference type="GO" id="GO:0008047">
    <property type="term" value="F:enzyme activator activity"/>
    <property type="evidence" value="ECO:0007669"/>
    <property type="project" value="InterPro"/>
</dbReference>
<keyword evidence="3" id="KW-0064">Aspartyl protease</keyword>
<proteinExistence type="inferred from homology"/>
<reference evidence="5" key="2">
    <citation type="submission" date="2021-08" db="EMBL/GenBank/DDBJ databases">
        <authorList>
            <person name="Dalcin Martins P."/>
        </authorList>
    </citation>
    <scope>NUCLEOTIDE SEQUENCE</scope>
    <source>
        <strain evidence="5">MAG_39</strain>
    </source>
</reference>
<evidence type="ECO:0000256" key="1">
    <source>
        <dbReference type="ARBA" id="ARBA00006814"/>
    </source>
</evidence>
<dbReference type="CDD" id="cd00518">
    <property type="entry name" value="H2MP"/>
    <property type="match status" value="1"/>
</dbReference>
<protein>
    <submittedName>
        <fullName evidence="5">Hydrogenase maturation protease</fullName>
    </submittedName>
</protein>
<dbReference type="SUPFAM" id="SSF53163">
    <property type="entry name" value="HybD-like"/>
    <property type="match status" value="1"/>
</dbReference>
<keyword evidence="4" id="KW-0378">Hydrolase</keyword>